<protein>
    <submittedName>
        <fullName evidence="1">Glycosyltransferase family 4 protein</fullName>
    </submittedName>
</protein>
<dbReference type="Gene3D" id="3.40.50.2000">
    <property type="entry name" value="Glycogen Phosphorylase B"/>
    <property type="match status" value="2"/>
</dbReference>
<evidence type="ECO:0000313" key="1">
    <source>
        <dbReference type="EMBL" id="TIC78984.1"/>
    </source>
</evidence>
<organism evidence="1 2">
    <name type="scientific">Crenobacter intestini</name>
    <dbReference type="NCBI Taxonomy" id="2563443"/>
    <lineage>
        <taxon>Bacteria</taxon>
        <taxon>Pseudomonadati</taxon>
        <taxon>Pseudomonadota</taxon>
        <taxon>Betaproteobacteria</taxon>
        <taxon>Neisseriales</taxon>
        <taxon>Neisseriaceae</taxon>
        <taxon>Crenobacter</taxon>
    </lineage>
</organism>
<accession>A0A4T0UK19</accession>
<keyword evidence="1" id="KW-0808">Transferase</keyword>
<evidence type="ECO:0000313" key="2">
    <source>
        <dbReference type="Proteomes" id="UP000308891"/>
    </source>
</evidence>
<dbReference type="GO" id="GO:0016740">
    <property type="term" value="F:transferase activity"/>
    <property type="evidence" value="ECO:0007669"/>
    <property type="project" value="UniProtKB-KW"/>
</dbReference>
<dbReference type="Pfam" id="PF13692">
    <property type="entry name" value="Glyco_trans_1_4"/>
    <property type="match status" value="1"/>
</dbReference>
<dbReference type="OrthoDB" id="1936552at2"/>
<sequence length="388" mass="44499">MNTLLYTGAFRFPNKDAAASRVYSVAQLFAQQGFNVSFAGWESPEDGKKKYHYRGHSCFPMAEFREKPLPPYKRAIGFLFRGHHTLRWLYNNNTYKTVIVYNPPALFCLGLFVLQKLHGFTLILDSTEWFESEHLPGGKYSVAAIENWVRMHWVYPRFKHIICISRFLEKHYTGSNTINIPPLTTFPLPSASSEINNLKINFLYAGNAGKKDLLIPFIRVLPKLQNRLNKKVRLDIAGSTWDDLAQQIKSSGLNPDAYLEYVHCHGRIRNDEIPALYEKADFSILFREEKRYAHAGFPTKAVESWSMGCPIILNKVGDIGHIATHMQDSIIVRIDKLEEDLVCALDSINTDHLASMRMYCLSKIQHNFTAPSIEKLFLNFISRIGNHP</sequence>
<comment type="caution">
    <text evidence="1">The sequence shown here is derived from an EMBL/GenBank/DDBJ whole genome shotgun (WGS) entry which is preliminary data.</text>
</comment>
<gene>
    <name evidence="1" type="ORF">E5K04_14595</name>
</gene>
<name>A0A4T0UK19_9NEIS</name>
<dbReference type="Proteomes" id="UP000308891">
    <property type="component" value="Unassembled WGS sequence"/>
</dbReference>
<proteinExistence type="predicted"/>
<dbReference type="PANTHER" id="PTHR12526">
    <property type="entry name" value="GLYCOSYLTRANSFERASE"/>
    <property type="match status" value="1"/>
</dbReference>
<dbReference type="AlphaFoldDB" id="A0A4T0UK19"/>
<keyword evidence="2" id="KW-1185">Reference proteome</keyword>
<dbReference type="PANTHER" id="PTHR12526:SF630">
    <property type="entry name" value="GLYCOSYLTRANSFERASE"/>
    <property type="match status" value="1"/>
</dbReference>
<dbReference type="EMBL" id="STGJ01000020">
    <property type="protein sequence ID" value="TIC78984.1"/>
    <property type="molecule type" value="Genomic_DNA"/>
</dbReference>
<reference evidence="1 2" key="1">
    <citation type="submission" date="2019-04" db="EMBL/GenBank/DDBJ databases">
        <title>Crenobacter sp. nov.</title>
        <authorList>
            <person name="Shi S."/>
        </authorList>
    </citation>
    <scope>NUCLEOTIDE SEQUENCE [LARGE SCALE GENOMIC DNA]</scope>
    <source>
        <strain evidence="1 2">GY 70310</strain>
    </source>
</reference>
<dbReference type="SUPFAM" id="SSF53756">
    <property type="entry name" value="UDP-Glycosyltransferase/glycogen phosphorylase"/>
    <property type="match status" value="1"/>
</dbReference>